<dbReference type="InterPro" id="IPR000620">
    <property type="entry name" value="EamA_dom"/>
</dbReference>
<feature type="transmembrane region" description="Helical" evidence="1">
    <location>
        <begin position="244"/>
        <end position="261"/>
    </location>
</feature>
<dbReference type="Pfam" id="PF00892">
    <property type="entry name" value="EamA"/>
    <property type="match status" value="2"/>
</dbReference>
<dbReference type="InterPro" id="IPR037185">
    <property type="entry name" value="EmrE-like"/>
</dbReference>
<feature type="transmembrane region" description="Helical" evidence="1">
    <location>
        <begin position="212"/>
        <end position="232"/>
    </location>
</feature>
<feature type="transmembrane region" description="Helical" evidence="1">
    <location>
        <begin position="92"/>
        <end position="114"/>
    </location>
</feature>
<dbReference type="EMBL" id="FNFH01000001">
    <property type="protein sequence ID" value="SDJ62427.1"/>
    <property type="molecule type" value="Genomic_DNA"/>
</dbReference>
<protein>
    <submittedName>
        <fullName evidence="3">Threonine/homoserine efflux transporter RhtA</fullName>
    </submittedName>
</protein>
<dbReference type="Gene3D" id="1.10.3730.20">
    <property type="match status" value="1"/>
</dbReference>
<dbReference type="PANTHER" id="PTHR22911:SF79">
    <property type="entry name" value="MOBA-LIKE NTP TRANSFERASE DOMAIN-CONTAINING PROTEIN"/>
    <property type="match status" value="1"/>
</dbReference>
<dbReference type="GO" id="GO:0016020">
    <property type="term" value="C:membrane"/>
    <property type="evidence" value="ECO:0007669"/>
    <property type="project" value="InterPro"/>
</dbReference>
<accession>A0A1G8V995</accession>
<keyword evidence="1" id="KW-1133">Transmembrane helix</keyword>
<keyword evidence="1" id="KW-0812">Transmembrane</keyword>
<dbReference type="SUPFAM" id="SSF103481">
    <property type="entry name" value="Multidrug resistance efflux transporter EmrE"/>
    <property type="match status" value="2"/>
</dbReference>
<feature type="domain" description="EamA" evidence="2">
    <location>
        <begin position="6"/>
        <end position="138"/>
    </location>
</feature>
<feature type="transmembrane region" description="Helical" evidence="1">
    <location>
        <begin position="66"/>
        <end position="86"/>
    </location>
</feature>
<dbReference type="RefSeq" id="WP_091507438.1">
    <property type="nucleotide sequence ID" value="NZ_FNFH01000001.1"/>
</dbReference>
<feature type="transmembrane region" description="Helical" evidence="1">
    <location>
        <begin position="267"/>
        <end position="285"/>
    </location>
</feature>
<feature type="transmembrane region" description="Helical" evidence="1">
    <location>
        <begin position="121"/>
        <end position="141"/>
    </location>
</feature>
<dbReference type="OrthoDB" id="9814238at2"/>
<keyword evidence="4" id="KW-1185">Reference proteome</keyword>
<name>A0A1G8V995_9GAMM</name>
<keyword evidence="1" id="KW-0472">Membrane</keyword>
<feature type="transmembrane region" description="Helical" evidence="1">
    <location>
        <begin position="147"/>
        <end position="170"/>
    </location>
</feature>
<dbReference type="AlphaFoldDB" id="A0A1G8V995"/>
<dbReference type="Proteomes" id="UP000199305">
    <property type="component" value="Unassembled WGS sequence"/>
</dbReference>
<feature type="domain" description="EamA" evidence="2">
    <location>
        <begin position="152"/>
        <end position="281"/>
    </location>
</feature>
<evidence type="ECO:0000313" key="3">
    <source>
        <dbReference type="EMBL" id="SDJ62427.1"/>
    </source>
</evidence>
<gene>
    <name evidence="3" type="ORF">SAMN05216212_0455</name>
</gene>
<evidence type="ECO:0000256" key="1">
    <source>
        <dbReference type="SAM" id="Phobius"/>
    </source>
</evidence>
<evidence type="ECO:0000259" key="2">
    <source>
        <dbReference type="Pfam" id="PF00892"/>
    </source>
</evidence>
<organism evidence="3 4">
    <name type="scientific">Microbulbifer yueqingensis</name>
    <dbReference type="NCBI Taxonomy" id="658219"/>
    <lineage>
        <taxon>Bacteria</taxon>
        <taxon>Pseudomonadati</taxon>
        <taxon>Pseudomonadota</taxon>
        <taxon>Gammaproteobacteria</taxon>
        <taxon>Cellvibrionales</taxon>
        <taxon>Microbulbiferaceae</taxon>
        <taxon>Microbulbifer</taxon>
    </lineage>
</organism>
<dbReference type="PANTHER" id="PTHR22911">
    <property type="entry name" value="ACYL-MALONYL CONDENSING ENZYME-RELATED"/>
    <property type="match status" value="1"/>
</dbReference>
<feature type="transmembrane region" description="Helical" evidence="1">
    <location>
        <begin position="182"/>
        <end position="200"/>
    </location>
</feature>
<reference evidence="4" key="1">
    <citation type="submission" date="2016-10" db="EMBL/GenBank/DDBJ databases">
        <authorList>
            <person name="Varghese N."/>
            <person name="Submissions S."/>
        </authorList>
    </citation>
    <scope>NUCLEOTIDE SEQUENCE [LARGE SCALE GENOMIC DNA]</scope>
    <source>
        <strain evidence="4">CGMCC 1.10658</strain>
    </source>
</reference>
<proteinExistence type="predicted"/>
<feature type="transmembrane region" description="Helical" evidence="1">
    <location>
        <begin position="30"/>
        <end position="54"/>
    </location>
</feature>
<sequence>MAGASVVLVALAALCWGLSGGIGGMLMAAGWNPFLVSFFRGAIGLLCVLAWLVLRPGGSGLAKPWLWFWAIIAGLGVAGNFAFYFVSIAEGSVAVAATLMYSAPAIVYGVSFAFGLEKPTAFKLAAIALVMAGIVLLTQVYETTPGGITPVGVGAGLLAGLSYAVFIFGFKYAAPHGSPQSVLSIAFTVVALVLIWPGGIDRALAAVDAPDFPLFVILGILGAGLSFVLYVIGLKHAAPTMASMVALVEPITASLFGVLVLNESLAAPQLVGMALILVTVTALGVQSGAERK</sequence>
<evidence type="ECO:0000313" key="4">
    <source>
        <dbReference type="Proteomes" id="UP000199305"/>
    </source>
</evidence>